<evidence type="ECO:0000313" key="14">
    <source>
        <dbReference type="EMBL" id="AGS44575.1"/>
    </source>
</evidence>
<evidence type="ECO:0000256" key="9">
    <source>
        <dbReference type="ARBA" id="ARBA00023065"/>
    </source>
</evidence>
<dbReference type="NCBIfam" id="TIGR01131">
    <property type="entry name" value="ATP_synt_6_or_A"/>
    <property type="match status" value="1"/>
</dbReference>
<feature type="transmembrane region" description="Helical" evidence="13">
    <location>
        <begin position="82"/>
        <end position="102"/>
    </location>
</feature>
<feature type="transmembrane region" description="Helical" evidence="13">
    <location>
        <begin position="20"/>
        <end position="45"/>
    </location>
</feature>
<evidence type="ECO:0000256" key="2">
    <source>
        <dbReference type="ARBA" id="ARBA00006810"/>
    </source>
</evidence>
<accession>S5TP54</accession>
<feature type="transmembrane region" description="Helical" evidence="13">
    <location>
        <begin position="138"/>
        <end position="158"/>
    </location>
</feature>
<keyword evidence="9" id="KW-0406">Ion transport</keyword>
<evidence type="ECO:0000256" key="4">
    <source>
        <dbReference type="ARBA" id="ARBA00022448"/>
    </source>
</evidence>
<name>S5TP54_9ASCO</name>
<keyword evidence="7" id="KW-0375">Hydrogen ion transport</keyword>
<evidence type="ECO:0000256" key="12">
    <source>
        <dbReference type="RuleBase" id="RU004450"/>
    </source>
</evidence>
<evidence type="ECO:0000256" key="1">
    <source>
        <dbReference type="ARBA" id="ARBA00004448"/>
    </source>
</evidence>
<dbReference type="EMBL" id="KF017572">
    <property type="protein sequence ID" value="AGS44575.1"/>
    <property type="molecule type" value="Genomic_DNA"/>
</dbReference>
<keyword evidence="11" id="KW-0066">ATP synthesis</keyword>
<dbReference type="AlphaFoldDB" id="S5TP54"/>
<dbReference type="InterPro" id="IPR023011">
    <property type="entry name" value="ATP_synth_F0_asu_AS"/>
</dbReference>
<reference evidence="14" key="1">
    <citation type="submission" date="2013-05" db="EMBL/GenBank/DDBJ databases">
        <authorList>
            <person name="Pfeiffer I."/>
            <person name="Hegedusova E."/>
            <person name="Brejova B."/>
            <person name="Nosek J."/>
        </authorList>
    </citation>
    <scope>NUCLEOTIDE SEQUENCE</scope>
    <source>
        <strain evidence="14">NRRL Y-27736</strain>
    </source>
</reference>
<dbReference type="Gene3D" id="1.20.120.220">
    <property type="entry name" value="ATP synthase, F0 complex, subunit A"/>
    <property type="match status" value="1"/>
</dbReference>
<evidence type="ECO:0000256" key="11">
    <source>
        <dbReference type="ARBA" id="ARBA00023310"/>
    </source>
</evidence>
<dbReference type="CDD" id="cd00310">
    <property type="entry name" value="ATP-synt_Fo_a_6"/>
    <property type="match status" value="1"/>
</dbReference>
<dbReference type="GO" id="GO:0046933">
    <property type="term" value="F:proton-transporting ATP synthase activity, rotational mechanism"/>
    <property type="evidence" value="ECO:0007669"/>
    <property type="project" value="TreeGrafter"/>
</dbReference>
<organism evidence="14">
    <name type="scientific">Candida gigantensis</name>
    <dbReference type="NCBI Taxonomy" id="271359"/>
    <lineage>
        <taxon>Eukaryota</taxon>
        <taxon>Fungi</taxon>
        <taxon>Dikarya</taxon>
        <taxon>Ascomycota</taxon>
        <taxon>Saccharomycotina</taxon>
        <taxon>Pichiomycetes</taxon>
        <taxon>Debaryomycetaceae</taxon>
        <taxon>Candida/Lodderomyces clade</taxon>
        <taxon>Candida</taxon>
    </lineage>
</organism>
<gene>
    <name evidence="14" type="primary">atp6</name>
</gene>
<keyword evidence="6 13" id="KW-0812">Transmembrane</keyword>
<evidence type="ECO:0000256" key="3">
    <source>
        <dbReference type="ARBA" id="ARBA00021312"/>
    </source>
</evidence>
<dbReference type="GeneID" id="16695306"/>
<geneLocation type="mitochondrion" evidence="14"/>
<dbReference type="InterPro" id="IPR035908">
    <property type="entry name" value="F0_ATP_A_sf"/>
</dbReference>
<dbReference type="PRINTS" id="PR00123">
    <property type="entry name" value="ATPASEA"/>
</dbReference>
<feature type="transmembrane region" description="Helical" evidence="13">
    <location>
        <begin position="203"/>
        <end position="230"/>
    </location>
</feature>
<protein>
    <recommendedName>
        <fullName evidence="3 12">ATP synthase subunit a</fullName>
    </recommendedName>
</protein>
<dbReference type="PANTHER" id="PTHR11410:SF0">
    <property type="entry name" value="ATP SYNTHASE SUBUNIT A"/>
    <property type="match status" value="1"/>
</dbReference>
<evidence type="ECO:0000256" key="10">
    <source>
        <dbReference type="ARBA" id="ARBA00023136"/>
    </source>
</evidence>
<feature type="transmembrane region" description="Helical" evidence="13">
    <location>
        <begin position="108"/>
        <end position="131"/>
    </location>
</feature>
<dbReference type="InterPro" id="IPR045083">
    <property type="entry name" value="ATP_synth_F0_asu_bact/mt"/>
</dbReference>
<evidence type="ECO:0000256" key="7">
    <source>
        <dbReference type="ARBA" id="ARBA00022781"/>
    </source>
</evidence>
<dbReference type="Pfam" id="PF00119">
    <property type="entry name" value="ATP-synt_A"/>
    <property type="match status" value="1"/>
</dbReference>
<comment type="similarity">
    <text evidence="2">Belongs to the ATPase A chain family.</text>
</comment>
<dbReference type="SUPFAM" id="SSF81336">
    <property type="entry name" value="F1F0 ATP synthase subunit A"/>
    <property type="match status" value="1"/>
</dbReference>
<sequence>MYTSPLDQFEIKVLLMLNDLLALALTNFALYLGLVAALVYGYVLVVSVGKLGTSRWGVAVLTIYDTILNLVSSQIGRLGGRYFPFIFAVFNTILIANVVSMIPYSFAISAQLVAIISFSLSLWLGNVILGLSIHQSRFFGLFVPGGTPLPLSPILALIESLSFTSRSVSLGLRLSANVLSGHLLMFILGSLVVKLMGSSTLGFVVGLVPISAVTVITVLEMGIAVIQAYVFSILLSGYTRDSLELH</sequence>
<dbReference type="RefSeq" id="YP_008475274.1">
    <property type="nucleotide sequence ID" value="NC_022174.1"/>
</dbReference>
<dbReference type="PROSITE" id="PS00449">
    <property type="entry name" value="ATPASE_A"/>
    <property type="match status" value="1"/>
</dbReference>
<dbReference type="GO" id="GO:0045259">
    <property type="term" value="C:proton-transporting ATP synthase complex"/>
    <property type="evidence" value="ECO:0007669"/>
    <property type="project" value="UniProtKB-KW"/>
</dbReference>
<proteinExistence type="inferred from homology"/>
<evidence type="ECO:0000256" key="8">
    <source>
        <dbReference type="ARBA" id="ARBA00022989"/>
    </source>
</evidence>
<dbReference type="FunFam" id="1.20.120.220:FF:000003">
    <property type="entry name" value="ATP synthase subunit a"/>
    <property type="match status" value="1"/>
</dbReference>
<evidence type="ECO:0000256" key="5">
    <source>
        <dbReference type="ARBA" id="ARBA00022547"/>
    </source>
</evidence>
<keyword evidence="4" id="KW-0813">Transport</keyword>
<feature type="transmembrane region" description="Helical" evidence="13">
    <location>
        <begin position="178"/>
        <end position="196"/>
    </location>
</feature>
<evidence type="ECO:0000256" key="13">
    <source>
        <dbReference type="SAM" id="Phobius"/>
    </source>
</evidence>
<dbReference type="PANTHER" id="PTHR11410">
    <property type="entry name" value="ATP SYNTHASE SUBUNIT A"/>
    <property type="match status" value="1"/>
</dbReference>
<comment type="subcellular location">
    <subcellularLocation>
        <location evidence="1 12">Mitochondrion inner membrane</location>
        <topology evidence="1 12">Multi-pass membrane protein</topology>
    </subcellularLocation>
</comment>
<dbReference type="InterPro" id="IPR000568">
    <property type="entry name" value="ATP_synth_F0_asu"/>
</dbReference>
<keyword evidence="14" id="KW-0496">Mitochondrion</keyword>
<keyword evidence="10 13" id="KW-0472">Membrane</keyword>
<evidence type="ECO:0000256" key="6">
    <source>
        <dbReference type="ARBA" id="ARBA00022692"/>
    </source>
</evidence>
<keyword evidence="5" id="KW-0138">CF(0)</keyword>
<dbReference type="GO" id="GO:0005743">
    <property type="term" value="C:mitochondrial inner membrane"/>
    <property type="evidence" value="ECO:0007669"/>
    <property type="project" value="UniProtKB-SubCell"/>
</dbReference>
<keyword evidence="8 13" id="KW-1133">Transmembrane helix</keyword>